<reference evidence="10" key="1">
    <citation type="journal article" date="2019" name="Int. J. Syst. Evol. Microbiol.">
        <title>The Global Catalogue of Microorganisms (GCM) 10K type strain sequencing project: providing services to taxonomists for standard genome sequencing and annotation.</title>
        <authorList>
            <consortium name="The Broad Institute Genomics Platform"/>
            <consortium name="The Broad Institute Genome Sequencing Center for Infectious Disease"/>
            <person name="Wu L."/>
            <person name="Ma J."/>
        </authorList>
    </citation>
    <scope>NUCLEOTIDE SEQUENCE [LARGE SCALE GENOMIC DNA]</scope>
    <source>
        <strain evidence="10">KCTC 52473</strain>
    </source>
</reference>
<gene>
    <name evidence="9" type="ORF">ACFOHL_07240</name>
</gene>
<name>A0ABV7FPP8_9ALTE</name>
<keyword evidence="2 4" id="KW-0472">Membrane</keyword>
<evidence type="ECO:0000313" key="10">
    <source>
        <dbReference type="Proteomes" id="UP001595478"/>
    </source>
</evidence>
<dbReference type="SUPFAM" id="SSF56935">
    <property type="entry name" value="Porins"/>
    <property type="match status" value="1"/>
</dbReference>
<evidence type="ECO:0000256" key="6">
    <source>
        <dbReference type="SAM" id="SignalP"/>
    </source>
</evidence>
<dbReference type="InterPro" id="IPR037066">
    <property type="entry name" value="Plug_dom_sf"/>
</dbReference>
<dbReference type="InterPro" id="IPR000531">
    <property type="entry name" value="Beta-barrel_TonB"/>
</dbReference>
<feature type="region of interest" description="Disordered" evidence="5">
    <location>
        <begin position="876"/>
        <end position="898"/>
    </location>
</feature>
<keyword evidence="10" id="KW-1185">Reference proteome</keyword>
<dbReference type="InterPro" id="IPR012910">
    <property type="entry name" value="Plug_dom"/>
</dbReference>
<protein>
    <submittedName>
        <fullName evidence="9">TonB-dependent receptor</fullName>
    </submittedName>
</protein>
<keyword evidence="3" id="KW-0998">Cell outer membrane</keyword>
<organism evidence="9 10">
    <name type="scientific">Agaribacter flavus</name>
    <dbReference type="NCBI Taxonomy" id="1902781"/>
    <lineage>
        <taxon>Bacteria</taxon>
        <taxon>Pseudomonadati</taxon>
        <taxon>Pseudomonadota</taxon>
        <taxon>Gammaproteobacteria</taxon>
        <taxon>Alteromonadales</taxon>
        <taxon>Alteromonadaceae</taxon>
        <taxon>Agaribacter</taxon>
    </lineage>
</organism>
<dbReference type="PANTHER" id="PTHR40980:SF3">
    <property type="entry name" value="TONB-DEPENDENT RECEPTOR-LIKE BETA-BARREL DOMAIN-CONTAINING PROTEIN"/>
    <property type="match status" value="1"/>
</dbReference>
<dbReference type="Pfam" id="PF07715">
    <property type="entry name" value="Plug"/>
    <property type="match status" value="1"/>
</dbReference>
<evidence type="ECO:0000256" key="5">
    <source>
        <dbReference type="SAM" id="MobiDB-lite"/>
    </source>
</evidence>
<dbReference type="Pfam" id="PF00593">
    <property type="entry name" value="TonB_dep_Rec_b-barrel"/>
    <property type="match status" value="1"/>
</dbReference>
<dbReference type="Gene3D" id="2.170.130.10">
    <property type="entry name" value="TonB-dependent receptor, plug domain"/>
    <property type="match status" value="1"/>
</dbReference>
<feature type="domain" description="TonB-dependent receptor-like beta-barrel" evidence="7">
    <location>
        <begin position="450"/>
        <end position="975"/>
    </location>
</feature>
<dbReference type="InterPro" id="IPR010104">
    <property type="entry name" value="TonB_rcpt_bac"/>
</dbReference>
<evidence type="ECO:0000259" key="8">
    <source>
        <dbReference type="Pfam" id="PF07715"/>
    </source>
</evidence>
<dbReference type="PANTHER" id="PTHR40980">
    <property type="entry name" value="PLUG DOMAIN-CONTAINING PROTEIN"/>
    <property type="match status" value="1"/>
</dbReference>
<dbReference type="InterPro" id="IPR036942">
    <property type="entry name" value="Beta-barrel_TonB_sf"/>
</dbReference>
<dbReference type="NCBIfam" id="TIGR01782">
    <property type="entry name" value="TonB-Xanth-Caul"/>
    <property type="match status" value="1"/>
</dbReference>
<dbReference type="Proteomes" id="UP001595478">
    <property type="component" value="Unassembled WGS sequence"/>
</dbReference>
<evidence type="ECO:0000256" key="3">
    <source>
        <dbReference type="ARBA" id="ARBA00023237"/>
    </source>
</evidence>
<proteinExistence type="inferred from homology"/>
<feature type="chain" id="PRO_5046123443" evidence="6">
    <location>
        <begin position="39"/>
        <end position="1012"/>
    </location>
</feature>
<comment type="subcellular location">
    <subcellularLocation>
        <location evidence="1 4">Cell outer membrane</location>
    </subcellularLocation>
</comment>
<keyword evidence="9" id="KW-0675">Receptor</keyword>
<dbReference type="EMBL" id="JBHRSW010000010">
    <property type="protein sequence ID" value="MFC3121411.1"/>
    <property type="molecule type" value="Genomic_DNA"/>
</dbReference>
<keyword evidence="6" id="KW-0732">Signal</keyword>
<dbReference type="Gene3D" id="2.40.170.20">
    <property type="entry name" value="TonB-dependent receptor, beta-barrel domain"/>
    <property type="match status" value="1"/>
</dbReference>
<accession>A0ABV7FPP8</accession>
<dbReference type="RefSeq" id="WP_376919548.1">
    <property type="nucleotide sequence ID" value="NZ_JBHRSW010000010.1"/>
</dbReference>
<comment type="caution">
    <text evidence="9">The sequence shown here is derived from an EMBL/GenBank/DDBJ whole genome shotgun (WGS) entry which is preliminary data.</text>
</comment>
<evidence type="ECO:0000256" key="1">
    <source>
        <dbReference type="ARBA" id="ARBA00004442"/>
    </source>
</evidence>
<evidence type="ECO:0000256" key="4">
    <source>
        <dbReference type="RuleBase" id="RU003357"/>
    </source>
</evidence>
<evidence type="ECO:0000256" key="2">
    <source>
        <dbReference type="ARBA" id="ARBA00023136"/>
    </source>
</evidence>
<sequence>MVNIAQHKKNRNVFRQKRFKYSLVASALLGITSTSINAQESEADDETLVEVIDVKGTRGALINAQNMRREAETLLDALSASDIGALPDTSILEAISRVPGVSIGRFAAPNDPDHFGTEGSGVVIRGLTQVRSEFNGRDTFTANSGRSLSFEDIPPELIGSVEVFKNHTADMVEGGIAGTVNLVTKKPFDNGGGRKISVAANLTYGDFIEETEPSLFALYSDTFENDAGRFGWLLNVSTSKLQGQSDGAQVGIYDAHAAFDNQLVPRSTRFTRKKDDREREGFAAVLQYENLDNTVAVTAEFIRSDAALAWTENAVEWADDNIIGSTMPAAGTSYEFGDNGFFQNGYLTGNEGWRGADSERQPGGQYGILHAMVGRFRNDESTVQDINLNVEYTPTDQLAFNFDLQRVEADTQILDFQVQGGNYLVPRLDLRSDIPSIELRNPGFASGSDSPSQNYFTDPRYTFWRSAMDHLSDNEGEQTSIRFDSKYIFESGFITSLSAGVRYAERDQTTRESTFNWGNLTTPWSGDTSTNFWFDDERTGALETEVVSFDNFARGGVLNIEGGQNLLFPALSVARDYRGSIPDLKAISGGWRPLNERDGVIPGTDFLPGEINTTIEESTAFYVKANFEGELDNGVVYTGNFGARYVELENETVGAIVFPDNRPHPEDPNALDNFLISDQAAFGDNSSVDLVSQSTYDTILPSFNLKVELSDTFLIRFGLSEAIALPQLGLLRNRFVISSREQIVERGDVDSDGDGQNDVISTRYRRYEANAGNPNLQPMEAINTDLTFEWYFAEDGSLTTSLFYKDLENYFITGSNPQEFTNNGSTQVVEVMQSTNGDSGRIHGFELAYQQYFKNLPEGFDGLGLQLNYTYVDEKGSPNSDLSPDSPGNPLTSGSQFTGVPLEGLSQHTFNSTLLYQKYGIDARLAYNWRSQYLLTTRDVITQLPIFSKEAGFLDGSIYYDVNENIQVGLQMTNLLDTESVTRMQVNQAGDLATRGVFVSDRRFALVLRGNF</sequence>
<keyword evidence="4" id="KW-0798">TonB box</keyword>
<evidence type="ECO:0000313" key="9">
    <source>
        <dbReference type="EMBL" id="MFC3121411.1"/>
    </source>
</evidence>
<feature type="signal peptide" evidence="6">
    <location>
        <begin position="1"/>
        <end position="38"/>
    </location>
</feature>
<comment type="similarity">
    <text evidence="4">Belongs to the TonB-dependent receptor family.</text>
</comment>
<feature type="compositionally biased region" description="Polar residues" evidence="5">
    <location>
        <begin position="889"/>
        <end position="898"/>
    </location>
</feature>
<evidence type="ECO:0000259" key="7">
    <source>
        <dbReference type="Pfam" id="PF00593"/>
    </source>
</evidence>
<feature type="domain" description="TonB-dependent receptor plug" evidence="8">
    <location>
        <begin position="75"/>
        <end position="179"/>
    </location>
</feature>